<evidence type="ECO:0000313" key="2">
    <source>
        <dbReference type="Proteomes" id="UP000297703"/>
    </source>
</evidence>
<proteinExistence type="predicted"/>
<dbReference type="EMBL" id="QXTE01000964">
    <property type="protein sequence ID" value="TFJ95933.1"/>
    <property type="molecule type" value="Genomic_DNA"/>
</dbReference>
<reference evidence="1 2" key="2">
    <citation type="submission" date="2019-04" db="EMBL/GenBank/DDBJ databases">
        <title>The genome sequence of big-headed turtle.</title>
        <authorList>
            <person name="Gong S."/>
        </authorList>
    </citation>
    <scope>NUCLEOTIDE SEQUENCE [LARGE SCALE GENOMIC DNA]</scope>
    <source>
        <strain evidence="1">DO16091913</strain>
        <tissue evidence="1">Muscle</tissue>
    </source>
</reference>
<name>A0A4D9DLW9_9SAUR</name>
<protein>
    <submittedName>
        <fullName evidence="1">Multiple epidermal growth factor-like domains protein 8</fullName>
    </submittedName>
</protein>
<dbReference type="Proteomes" id="UP000297703">
    <property type="component" value="Unassembled WGS sequence"/>
</dbReference>
<accession>A0A4D9DLW9</accession>
<sequence>MSQVGLSPCSYIPFSGGWVERREKYSGFPISLTKGHLCSPDIFPGGSSSYLFITGSKYGCHHTEALVVVEVRRGPRSPFPPPNTPMHVEAVMLLLPKYPDGKWVGAEGPASCTEHPRGARHCVQCILLHLFCTDEGNSHSPVLLVAPGLPLASTSTNTVPTTIA</sequence>
<comment type="caution">
    <text evidence="1">The sequence shown here is derived from an EMBL/GenBank/DDBJ whole genome shotgun (WGS) entry which is preliminary data.</text>
</comment>
<keyword evidence="2" id="KW-1185">Reference proteome</keyword>
<dbReference type="AlphaFoldDB" id="A0A4D9DLW9"/>
<evidence type="ECO:0000313" key="1">
    <source>
        <dbReference type="EMBL" id="TFJ95933.1"/>
    </source>
</evidence>
<gene>
    <name evidence="1" type="ORF">DR999_PMT22336</name>
</gene>
<organism evidence="1 2">
    <name type="scientific">Platysternon megacephalum</name>
    <name type="common">big-headed turtle</name>
    <dbReference type="NCBI Taxonomy" id="55544"/>
    <lineage>
        <taxon>Eukaryota</taxon>
        <taxon>Metazoa</taxon>
        <taxon>Chordata</taxon>
        <taxon>Craniata</taxon>
        <taxon>Vertebrata</taxon>
        <taxon>Euteleostomi</taxon>
        <taxon>Archelosauria</taxon>
        <taxon>Testudinata</taxon>
        <taxon>Testudines</taxon>
        <taxon>Cryptodira</taxon>
        <taxon>Durocryptodira</taxon>
        <taxon>Testudinoidea</taxon>
        <taxon>Platysternidae</taxon>
        <taxon>Platysternon</taxon>
    </lineage>
</organism>
<reference evidence="1 2" key="1">
    <citation type="submission" date="2019-04" db="EMBL/GenBank/DDBJ databases">
        <title>Draft genome of the big-headed turtle Platysternon megacephalum.</title>
        <authorList>
            <person name="Gong S."/>
        </authorList>
    </citation>
    <scope>NUCLEOTIDE SEQUENCE [LARGE SCALE GENOMIC DNA]</scope>
    <source>
        <strain evidence="1">DO16091913</strain>
        <tissue evidence="1">Muscle</tissue>
    </source>
</reference>